<keyword evidence="1" id="KW-0732">Signal</keyword>
<evidence type="ECO:0000313" key="3">
    <source>
        <dbReference type="Proteomes" id="UP000465785"/>
    </source>
</evidence>
<organism evidence="2 3">
    <name type="scientific">Mycobacterium gallinarum</name>
    <dbReference type="NCBI Taxonomy" id="39689"/>
    <lineage>
        <taxon>Bacteria</taxon>
        <taxon>Bacillati</taxon>
        <taxon>Actinomycetota</taxon>
        <taxon>Actinomycetes</taxon>
        <taxon>Mycobacteriales</taxon>
        <taxon>Mycobacteriaceae</taxon>
        <taxon>Mycobacterium</taxon>
    </lineage>
</organism>
<protein>
    <recommendedName>
        <fullName evidence="4">Secreted protein</fullName>
    </recommendedName>
</protein>
<evidence type="ECO:0008006" key="4">
    <source>
        <dbReference type="Google" id="ProtNLM"/>
    </source>
</evidence>
<dbReference type="KEGG" id="mgau:MGALJ_40700"/>
<proteinExistence type="predicted"/>
<reference evidence="2 3" key="1">
    <citation type="journal article" date="2019" name="Emerg. Microbes Infect.">
        <title>Comprehensive subspecies identification of 175 nontuberculous mycobacteria species based on 7547 genomic profiles.</title>
        <authorList>
            <person name="Matsumoto Y."/>
            <person name="Kinjo T."/>
            <person name="Motooka D."/>
            <person name="Nabeya D."/>
            <person name="Jung N."/>
            <person name="Uechi K."/>
            <person name="Horii T."/>
            <person name="Iida T."/>
            <person name="Fujita J."/>
            <person name="Nakamura S."/>
        </authorList>
    </citation>
    <scope>NUCLEOTIDE SEQUENCE [LARGE SCALE GENOMIC DNA]</scope>
    <source>
        <strain evidence="2 3">JCM 6399</strain>
    </source>
</reference>
<evidence type="ECO:0000313" key="2">
    <source>
        <dbReference type="EMBL" id="BBY94401.1"/>
    </source>
</evidence>
<evidence type="ECO:0000256" key="1">
    <source>
        <dbReference type="SAM" id="SignalP"/>
    </source>
</evidence>
<feature type="chain" id="PRO_5040916801" description="Secreted protein" evidence="1">
    <location>
        <begin position="38"/>
        <end position="152"/>
    </location>
</feature>
<gene>
    <name evidence="2" type="ORF">MGALJ_40700</name>
</gene>
<dbReference type="EMBL" id="AP022601">
    <property type="protein sequence ID" value="BBY94401.1"/>
    <property type="molecule type" value="Genomic_DNA"/>
</dbReference>
<dbReference type="Proteomes" id="UP000465785">
    <property type="component" value="Chromosome"/>
</dbReference>
<dbReference type="AlphaFoldDB" id="A0A9W4B5G0"/>
<accession>A0A9W4B5G0</accession>
<name>A0A9W4B5G0_9MYCO</name>
<sequence>MTEKPDSCDARTVMIRMTAATTAMIAAAVGMASPASADDRLDGEYTFINGPTSNTWSITTQCNAEVTCGGTISTSTGLLEQITRIAGGPWTIERTDVPNGRVCPNGGTGPADLMYSFDPATLVGAVSFRSKPGVCGDPDWTSGQNPISLVKV</sequence>
<keyword evidence="3" id="KW-1185">Reference proteome</keyword>
<feature type="signal peptide" evidence="1">
    <location>
        <begin position="1"/>
        <end position="37"/>
    </location>
</feature>